<comment type="caution">
    <text evidence="2">The sequence shown here is derived from an EMBL/GenBank/DDBJ whole genome shotgun (WGS) entry which is preliminary data.</text>
</comment>
<evidence type="ECO:0000256" key="1">
    <source>
        <dbReference type="SAM" id="MobiDB-lite"/>
    </source>
</evidence>
<accession>A0AAD6R9Q7</accession>
<organism evidence="2 3">
    <name type="scientific">Populus alba x Populus x berolinensis</name>
    <dbReference type="NCBI Taxonomy" id="444605"/>
    <lineage>
        <taxon>Eukaryota</taxon>
        <taxon>Viridiplantae</taxon>
        <taxon>Streptophyta</taxon>
        <taxon>Embryophyta</taxon>
        <taxon>Tracheophyta</taxon>
        <taxon>Spermatophyta</taxon>
        <taxon>Magnoliopsida</taxon>
        <taxon>eudicotyledons</taxon>
        <taxon>Gunneridae</taxon>
        <taxon>Pentapetalae</taxon>
        <taxon>rosids</taxon>
        <taxon>fabids</taxon>
        <taxon>Malpighiales</taxon>
        <taxon>Salicaceae</taxon>
        <taxon>Saliceae</taxon>
        <taxon>Populus</taxon>
    </lineage>
</organism>
<feature type="compositionally biased region" description="Basic and acidic residues" evidence="1">
    <location>
        <begin position="75"/>
        <end position="84"/>
    </location>
</feature>
<reference evidence="2" key="1">
    <citation type="journal article" date="2023" name="Mol. Ecol. Resour.">
        <title>Chromosome-level genome assembly of a triploid poplar Populus alba 'Berolinensis'.</title>
        <authorList>
            <person name="Chen S."/>
            <person name="Yu Y."/>
            <person name="Wang X."/>
            <person name="Wang S."/>
            <person name="Zhang T."/>
            <person name="Zhou Y."/>
            <person name="He R."/>
            <person name="Meng N."/>
            <person name="Wang Y."/>
            <person name="Liu W."/>
            <person name="Liu Z."/>
            <person name="Liu J."/>
            <person name="Guo Q."/>
            <person name="Huang H."/>
            <person name="Sederoff R.R."/>
            <person name="Wang G."/>
            <person name="Qu G."/>
            <person name="Chen S."/>
        </authorList>
    </citation>
    <scope>NUCLEOTIDE SEQUENCE</scope>
    <source>
        <strain evidence="2">SC-2020</strain>
    </source>
</reference>
<dbReference type="AlphaFoldDB" id="A0AAD6R9Q7"/>
<keyword evidence="3" id="KW-1185">Reference proteome</keyword>
<feature type="region of interest" description="Disordered" evidence="1">
    <location>
        <begin position="1"/>
        <end position="84"/>
    </location>
</feature>
<sequence length="84" mass="9719">MKEQNHKSKSNIKQIKNQKEHSSKTISSNQQGMNVSIKQIKPNREGTVYVSEKTNERTYSEMTEMDNSPSHPRRTTKDGKNKEP</sequence>
<evidence type="ECO:0000313" key="3">
    <source>
        <dbReference type="Proteomes" id="UP001164929"/>
    </source>
</evidence>
<feature type="compositionally biased region" description="Polar residues" evidence="1">
    <location>
        <begin position="24"/>
        <end position="37"/>
    </location>
</feature>
<name>A0AAD6R9Q7_9ROSI</name>
<dbReference type="Proteomes" id="UP001164929">
    <property type="component" value="Chromosome 3"/>
</dbReference>
<dbReference type="EMBL" id="JAQIZT010000003">
    <property type="protein sequence ID" value="KAJ7004302.1"/>
    <property type="molecule type" value="Genomic_DNA"/>
</dbReference>
<gene>
    <name evidence="2" type="ORF">NC653_009239</name>
</gene>
<protein>
    <submittedName>
        <fullName evidence="2">Uncharacterized protein</fullName>
    </submittedName>
</protein>
<evidence type="ECO:0000313" key="2">
    <source>
        <dbReference type="EMBL" id="KAJ7004302.1"/>
    </source>
</evidence>
<proteinExistence type="predicted"/>